<dbReference type="PANTHER" id="PTHR43600:SF4">
    <property type="entry name" value="CYTOSOLIC NIFE-HYDROGENASE, ALPHA SUBUNIT"/>
    <property type="match status" value="1"/>
</dbReference>
<dbReference type="eggNOG" id="COG3259">
    <property type="taxonomic scope" value="Bacteria"/>
</dbReference>
<evidence type="ECO:0000256" key="2">
    <source>
        <dbReference type="PIRSR" id="PIRSR601501-1"/>
    </source>
</evidence>
<keyword evidence="1" id="KW-0560">Oxidoreductase</keyword>
<protein>
    <submittedName>
        <fullName evidence="3">Putative [NiFe] hydrogenase, alpha subunit</fullName>
    </submittedName>
</protein>
<feature type="binding site" evidence="2">
    <location>
        <position position="61"/>
    </location>
    <ligand>
        <name>Fe cation</name>
        <dbReference type="ChEBI" id="CHEBI:24875"/>
    </ligand>
</feature>
<dbReference type="InterPro" id="IPR001501">
    <property type="entry name" value="Ni-dep_hyd_lsu"/>
</dbReference>
<dbReference type="InterPro" id="IPR029014">
    <property type="entry name" value="NiFe-Hase_large"/>
</dbReference>
<dbReference type="AlphaFoldDB" id="C1DUT5"/>
<evidence type="ECO:0000256" key="1">
    <source>
        <dbReference type="ARBA" id="ARBA00023002"/>
    </source>
</evidence>
<dbReference type="STRING" id="204536.SULAZ_0896"/>
<feature type="binding site" evidence="2">
    <location>
        <position position="411"/>
    </location>
    <ligand>
        <name>Ni(2+)</name>
        <dbReference type="ChEBI" id="CHEBI:49786"/>
    </ligand>
</feature>
<dbReference type="PANTHER" id="PTHR43600">
    <property type="entry name" value="COENZYME F420 HYDROGENASE, SUBUNIT ALPHA"/>
    <property type="match status" value="1"/>
</dbReference>
<dbReference type="SUPFAM" id="SSF56762">
    <property type="entry name" value="HydB/Nqo4-like"/>
    <property type="match status" value="1"/>
</dbReference>
<comment type="cofactor">
    <cofactor evidence="2">
        <name>Fe cation</name>
        <dbReference type="ChEBI" id="CHEBI:24875"/>
    </cofactor>
</comment>
<dbReference type="GO" id="GO:0016151">
    <property type="term" value="F:nickel cation binding"/>
    <property type="evidence" value="ECO:0007669"/>
    <property type="project" value="InterPro"/>
</dbReference>
<dbReference type="RefSeq" id="WP_012674555.1">
    <property type="nucleotide sequence ID" value="NC_012438.1"/>
</dbReference>
<dbReference type="GO" id="GO:0008901">
    <property type="term" value="F:ferredoxin hydrogenase activity"/>
    <property type="evidence" value="ECO:0007669"/>
    <property type="project" value="InterPro"/>
</dbReference>
<evidence type="ECO:0000313" key="4">
    <source>
        <dbReference type="Proteomes" id="UP000001369"/>
    </source>
</evidence>
<feature type="binding site" evidence="2">
    <location>
        <position position="39"/>
    </location>
    <ligand>
        <name>Mg(2+)</name>
        <dbReference type="ChEBI" id="CHEBI:18420"/>
    </ligand>
</feature>
<dbReference type="OrthoDB" id="9761717at2"/>
<feature type="binding site" evidence="2">
    <location>
        <position position="58"/>
    </location>
    <ligand>
        <name>Ni(2+)</name>
        <dbReference type="ChEBI" id="CHEBI:49786"/>
    </ligand>
</feature>
<dbReference type="HOGENOM" id="CLU_044556_0_0_0"/>
<reference evidence="3 4" key="1">
    <citation type="journal article" date="2009" name="J. Bacteriol.">
        <title>Complete and draft genome sequences of six members of the Aquificales.</title>
        <authorList>
            <person name="Reysenbach A.L."/>
            <person name="Hamamura N."/>
            <person name="Podar M."/>
            <person name="Griffiths E."/>
            <person name="Ferreira S."/>
            <person name="Hochstein R."/>
            <person name="Heidelberg J."/>
            <person name="Johnson J."/>
            <person name="Mead D."/>
            <person name="Pohorille A."/>
            <person name="Sarmiento M."/>
            <person name="Schweighofer K."/>
            <person name="Seshadri R."/>
            <person name="Voytek M.A."/>
        </authorList>
    </citation>
    <scope>NUCLEOTIDE SEQUENCE [LARGE SCALE GENOMIC DNA]</scope>
    <source>
        <strain evidence="4">Az-Fu1 / DSM 15241 / OCM 825</strain>
    </source>
</reference>
<feature type="binding site" evidence="2">
    <location>
        <position position="417"/>
    </location>
    <ligand>
        <name>Mg(2+)</name>
        <dbReference type="ChEBI" id="CHEBI:18420"/>
    </ligand>
</feature>
<name>C1DUT5_SULAA</name>
<proteinExistence type="predicted"/>
<evidence type="ECO:0000313" key="3">
    <source>
        <dbReference type="EMBL" id="ACN99237.1"/>
    </source>
</evidence>
<feature type="binding site" evidence="2">
    <location>
        <position position="61"/>
    </location>
    <ligand>
        <name>Ni(2+)</name>
        <dbReference type="ChEBI" id="CHEBI:49786"/>
    </ligand>
</feature>
<accession>C1DUT5</accession>
<organism evidence="3 4">
    <name type="scientific">Sulfurihydrogenibium azorense (strain DSM 15241 / OCM 825 / Az-Fu1)</name>
    <dbReference type="NCBI Taxonomy" id="204536"/>
    <lineage>
        <taxon>Bacteria</taxon>
        <taxon>Pseudomonadati</taxon>
        <taxon>Aquificota</taxon>
        <taxon>Aquificia</taxon>
        <taxon>Aquificales</taxon>
        <taxon>Hydrogenothermaceae</taxon>
        <taxon>Sulfurihydrogenibium</taxon>
    </lineage>
</organism>
<feature type="binding site" evidence="2">
    <location>
        <position position="414"/>
    </location>
    <ligand>
        <name>Fe cation</name>
        <dbReference type="ChEBI" id="CHEBI:24875"/>
    </ligand>
</feature>
<dbReference type="Gene3D" id="1.10.645.10">
    <property type="entry name" value="Cytochrome-c3 Hydrogenase, chain B"/>
    <property type="match status" value="1"/>
</dbReference>
<dbReference type="Proteomes" id="UP000001369">
    <property type="component" value="Chromosome"/>
</dbReference>
<keyword evidence="2" id="KW-0479">Metal-binding</keyword>
<keyword evidence="2" id="KW-0408">Iron</keyword>
<keyword evidence="4" id="KW-1185">Reference proteome</keyword>
<dbReference type="PROSITE" id="PS00508">
    <property type="entry name" value="NI_HGENASE_L_2"/>
    <property type="match status" value="1"/>
</dbReference>
<dbReference type="InterPro" id="IPR018194">
    <property type="entry name" value="Ni-dep_hyd_lsu_Ni_BS"/>
</dbReference>
<dbReference type="EMBL" id="CP001229">
    <property type="protein sequence ID" value="ACN99237.1"/>
    <property type="molecule type" value="Genomic_DNA"/>
</dbReference>
<sequence>MEAKPLTRVEGEGTLKLILKDDLVQDVVLNIFEPPRFFESILKGKRFEVIPDITARICGICPVAYQMSGIQAVESVFNVKVSKEVEDLRRLFYYGEWIHSHAIHVFFMHLPDFLGLSSFFEFLKLNPDLSKKALFIKQTGRKILEVIGGRDVHPVTVCVGGFTHFPKDEEIKSLIPSLEKSYDYSLEILDFLSTLNFPQHLLPEDILFVSLKEEDHYPILKGKIYLSTGVGLDKDEFLKYFYEFEKPHSTAKYSKTKDGKTYIVGPIARFNNSFDNLTENSKKIALKYGVKPVERNMSKTIIVRVIEILDSIERSIELINLYQKNSLKNEKYEVSEGEGTGVSEAPRGILWHYYKINSNGLIEKANIIPPTSQNQSVMEELLRKNLTNKELKDESTLISYGEYIVRDFDPCISCATHFLKIDKLNLDNR</sequence>
<keyword evidence="2" id="KW-0533">Nickel</keyword>
<dbReference type="Pfam" id="PF00374">
    <property type="entry name" value="NiFeSe_Hases"/>
    <property type="match status" value="2"/>
</dbReference>
<dbReference type="KEGG" id="saf:SULAZ_0896"/>
<gene>
    <name evidence="3" type="ordered locus">SULAZ_0896</name>
</gene>
<feature type="binding site" evidence="2">
    <location>
        <position position="367"/>
    </location>
    <ligand>
        <name>Mg(2+)</name>
        <dbReference type="ChEBI" id="CHEBI:18420"/>
    </ligand>
</feature>
<comment type="cofactor">
    <cofactor evidence="2">
        <name>Ni(2+)</name>
        <dbReference type="ChEBI" id="CHEBI:49786"/>
    </cofactor>
</comment>
<keyword evidence="2" id="KW-0460">Magnesium</keyword>